<protein>
    <submittedName>
        <fullName evidence="2">Uncharacterized protein</fullName>
    </submittedName>
</protein>
<dbReference type="OrthoDB" id="4501821at2759"/>
<name>A0A1L9PJU3_ASPVE</name>
<organism evidence="2 3">
    <name type="scientific">Aspergillus versicolor CBS 583.65</name>
    <dbReference type="NCBI Taxonomy" id="1036611"/>
    <lineage>
        <taxon>Eukaryota</taxon>
        <taxon>Fungi</taxon>
        <taxon>Dikarya</taxon>
        <taxon>Ascomycota</taxon>
        <taxon>Pezizomycotina</taxon>
        <taxon>Eurotiomycetes</taxon>
        <taxon>Eurotiomycetidae</taxon>
        <taxon>Eurotiales</taxon>
        <taxon>Aspergillaceae</taxon>
        <taxon>Aspergillus</taxon>
        <taxon>Aspergillus subgen. Nidulantes</taxon>
    </lineage>
</organism>
<feature type="region of interest" description="Disordered" evidence="1">
    <location>
        <begin position="172"/>
        <end position="213"/>
    </location>
</feature>
<dbReference type="RefSeq" id="XP_040667468.1">
    <property type="nucleotide sequence ID" value="XM_040810101.1"/>
</dbReference>
<gene>
    <name evidence="2" type="ORF">ASPVEDRAFT_28353</name>
</gene>
<keyword evidence="3" id="KW-1185">Reference proteome</keyword>
<dbReference type="Proteomes" id="UP000184073">
    <property type="component" value="Unassembled WGS sequence"/>
</dbReference>
<dbReference type="VEuPathDB" id="FungiDB:ASPVEDRAFT_28353"/>
<reference evidence="3" key="1">
    <citation type="journal article" date="2017" name="Genome Biol.">
        <title>Comparative genomics reveals high biological diversity and specific adaptations in the industrially and medically important fungal genus Aspergillus.</title>
        <authorList>
            <person name="de Vries R.P."/>
            <person name="Riley R."/>
            <person name="Wiebenga A."/>
            <person name="Aguilar-Osorio G."/>
            <person name="Amillis S."/>
            <person name="Uchima C.A."/>
            <person name="Anderluh G."/>
            <person name="Asadollahi M."/>
            <person name="Askin M."/>
            <person name="Barry K."/>
            <person name="Battaglia E."/>
            <person name="Bayram O."/>
            <person name="Benocci T."/>
            <person name="Braus-Stromeyer S.A."/>
            <person name="Caldana C."/>
            <person name="Canovas D."/>
            <person name="Cerqueira G.C."/>
            <person name="Chen F."/>
            <person name="Chen W."/>
            <person name="Choi C."/>
            <person name="Clum A."/>
            <person name="Dos Santos R.A."/>
            <person name="Damasio A.R."/>
            <person name="Diallinas G."/>
            <person name="Emri T."/>
            <person name="Fekete E."/>
            <person name="Flipphi M."/>
            <person name="Freyberg S."/>
            <person name="Gallo A."/>
            <person name="Gournas C."/>
            <person name="Habgood R."/>
            <person name="Hainaut M."/>
            <person name="Harispe M.L."/>
            <person name="Henrissat B."/>
            <person name="Hilden K.S."/>
            <person name="Hope R."/>
            <person name="Hossain A."/>
            <person name="Karabika E."/>
            <person name="Karaffa L."/>
            <person name="Karanyi Z."/>
            <person name="Krasevec N."/>
            <person name="Kuo A."/>
            <person name="Kusch H."/>
            <person name="LaButti K."/>
            <person name="Lagendijk E.L."/>
            <person name="Lapidus A."/>
            <person name="Levasseur A."/>
            <person name="Lindquist E."/>
            <person name="Lipzen A."/>
            <person name="Logrieco A.F."/>
            <person name="MacCabe A."/>
            <person name="Maekelae M.R."/>
            <person name="Malavazi I."/>
            <person name="Melin P."/>
            <person name="Meyer V."/>
            <person name="Mielnichuk N."/>
            <person name="Miskei M."/>
            <person name="Molnar A.P."/>
            <person name="Mule G."/>
            <person name="Ngan C.Y."/>
            <person name="Orejas M."/>
            <person name="Orosz E."/>
            <person name="Ouedraogo J.P."/>
            <person name="Overkamp K.M."/>
            <person name="Park H.-S."/>
            <person name="Perrone G."/>
            <person name="Piumi F."/>
            <person name="Punt P.J."/>
            <person name="Ram A.F."/>
            <person name="Ramon A."/>
            <person name="Rauscher S."/>
            <person name="Record E."/>
            <person name="Riano-Pachon D.M."/>
            <person name="Robert V."/>
            <person name="Roehrig J."/>
            <person name="Ruller R."/>
            <person name="Salamov A."/>
            <person name="Salih N.S."/>
            <person name="Samson R.A."/>
            <person name="Sandor E."/>
            <person name="Sanguinetti M."/>
            <person name="Schuetze T."/>
            <person name="Sepcic K."/>
            <person name="Shelest E."/>
            <person name="Sherlock G."/>
            <person name="Sophianopoulou V."/>
            <person name="Squina F.M."/>
            <person name="Sun H."/>
            <person name="Susca A."/>
            <person name="Todd R.B."/>
            <person name="Tsang A."/>
            <person name="Unkles S.E."/>
            <person name="van de Wiele N."/>
            <person name="van Rossen-Uffink D."/>
            <person name="Oliveira J.V."/>
            <person name="Vesth T.C."/>
            <person name="Visser J."/>
            <person name="Yu J.-H."/>
            <person name="Zhou M."/>
            <person name="Andersen M.R."/>
            <person name="Archer D.B."/>
            <person name="Baker S.E."/>
            <person name="Benoit I."/>
            <person name="Brakhage A.A."/>
            <person name="Braus G.H."/>
            <person name="Fischer R."/>
            <person name="Frisvad J.C."/>
            <person name="Goldman G.H."/>
            <person name="Houbraken J."/>
            <person name="Oakley B."/>
            <person name="Pocsi I."/>
            <person name="Scazzocchio C."/>
            <person name="Seiboth B."/>
            <person name="vanKuyk P.A."/>
            <person name="Wortman J."/>
            <person name="Dyer P.S."/>
            <person name="Grigoriev I.V."/>
        </authorList>
    </citation>
    <scope>NUCLEOTIDE SEQUENCE [LARGE SCALE GENOMIC DNA]</scope>
    <source>
        <strain evidence="3">CBS 583.65</strain>
    </source>
</reference>
<accession>A0A1L9PJU3</accession>
<sequence length="339" mass="38651">MHSGTTIQNNNPTTSMSVPQPQAGAINYASVEIMSPRPTRRVNINVFNPIEEMEEPAPERPITKRVRFAPTPELVTYIPTTNTWDTNPQSNPEIDSGYETALYEFGFDNEHRVRRVRFAEEVTIIPNKIERHVHWPTDSELASFIPDVEYSDEAPVKKVRFAASPDLVTYIPDDSSVEDDSEFEYNNNNSSEHGSPGSHVHFSPEPAERRSTQVDTLYDTEAGEELPRPDSAYTYPRLRSVIDRTPTPPAYVPLSILSSAQVQEEEDVIERVWDDEVSLEGSRNASELDRTETFEDFVYLATHSKKRKRRMRRAFAGVVARLSKIGKKKRTIDDVYCWA</sequence>
<evidence type="ECO:0000256" key="1">
    <source>
        <dbReference type="SAM" id="MobiDB-lite"/>
    </source>
</evidence>
<dbReference type="AlphaFoldDB" id="A0A1L9PJU3"/>
<feature type="region of interest" description="Disordered" evidence="1">
    <location>
        <begin position="1"/>
        <end position="20"/>
    </location>
</feature>
<dbReference type="GeneID" id="63725612"/>
<evidence type="ECO:0000313" key="3">
    <source>
        <dbReference type="Proteomes" id="UP000184073"/>
    </source>
</evidence>
<proteinExistence type="predicted"/>
<dbReference type="EMBL" id="KV878128">
    <property type="protein sequence ID" value="OJJ01706.1"/>
    <property type="molecule type" value="Genomic_DNA"/>
</dbReference>
<evidence type="ECO:0000313" key="2">
    <source>
        <dbReference type="EMBL" id="OJJ01706.1"/>
    </source>
</evidence>